<dbReference type="InterPro" id="IPR008913">
    <property type="entry name" value="Znf_CHY"/>
</dbReference>
<dbReference type="PANTHER" id="PTHR21319">
    <property type="entry name" value="RING FINGER AND CHY ZINC FINGER DOMAIN-CONTAINING PROTEIN 1"/>
    <property type="match status" value="1"/>
</dbReference>
<feature type="region of interest" description="Disordered" evidence="5">
    <location>
        <begin position="529"/>
        <end position="549"/>
    </location>
</feature>
<evidence type="ECO:0000259" key="7">
    <source>
        <dbReference type="PROSITE" id="PS51266"/>
    </source>
</evidence>
<feature type="domain" description="RING-type" evidence="6">
    <location>
        <begin position="424"/>
        <end position="466"/>
    </location>
</feature>
<dbReference type="GO" id="GO:0016567">
    <property type="term" value="P:protein ubiquitination"/>
    <property type="evidence" value="ECO:0007669"/>
    <property type="project" value="TreeGrafter"/>
</dbReference>
<dbReference type="Pfam" id="PF13639">
    <property type="entry name" value="zf-RING_2"/>
    <property type="match status" value="1"/>
</dbReference>
<feature type="region of interest" description="Disordered" evidence="5">
    <location>
        <begin position="562"/>
        <end position="587"/>
    </location>
</feature>
<evidence type="ECO:0000256" key="5">
    <source>
        <dbReference type="SAM" id="MobiDB-lite"/>
    </source>
</evidence>
<dbReference type="InterPro" id="IPR013083">
    <property type="entry name" value="Znf_RING/FYVE/PHD"/>
</dbReference>
<feature type="compositionally biased region" description="Acidic residues" evidence="5">
    <location>
        <begin position="658"/>
        <end position="689"/>
    </location>
</feature>
<feature type="region of interest" description="Disordered" evidence="5">
    <location>
        <begin position="655"/>
        <end position="696"/>
    </location>
</feature>
<dbReference type="SUPFAM" id="SSF161219">
    <property type="entry name" value="CHY zinc finger-like"/>
    <property type="match status" value="1"/>
</dbReference>
<dbReference type="STRING" id="341663.Q0CCS2"/>
<dbReference type="GO" id="GO:0005634">
    <property type="term" value="C:nucleus"/>
    <property type="evidence" value="ECO:0007669"/>
    <property type="project" value="TreeGrafter"/>
</dbReference>
<dbReference type="RefSeq" id="XP_001217098.1">
    <property type="nucleotide sequence ID" value="XM_001217097.1"/>
</dbReference>
<evidence type="ECO:0000256" key="1">
    <source>
        <dbReference type="ARBA" id="ARBA00022723"/>
    </source>
</evidence>
<dbReference type="PANTHER" id="PTHR21319:SF0">
    <property type="entry name" value="AND RING FINGER DOMAIN PROTEIN, PUTATIVE (AFU_ORTHOLOGUE AFUA_1G08900)-RELATED"/>
    <property type="match status" value="1"/>
</dbReference>
<dbReference type="InterPro" id="IPR037274">
    <property type="entry name" value="Znf_CHY_sf"/>
</dbReference>
<dbReference type="PROSITE" id="PS50089">
    <property type="entry name" value="ZF_RING_2"/>
    <property type="match status" value="1"/>
</dbReference>
<keyword evidence="1" id="KW-0479">Metal-binding</keyword>
<dbReference type="HOGENOM" id="CLU_013368_4_3_1"/>
<dbReference type="SUPFAM" id="SSF161245">
    <property type="entry name" value="Zinc hairpin stack"/>
    <property type="match status" value="1"/>
</dbReference>
<evidence type="ECO:0000256" key="2">
    <source>
        <dbReference type="ARBA" id="ARBA00022771"/>
    </source>
</evidence>
<dbReference type="GO" id="GO:0008270">
    <property type="term" value="F:zinc ion binding"/>
    <property type="evidence" value="ECO:0007669"/>
    <property type="project" value="UniProtKB-KW"/>
</dbReference>
<dbReference type="InterPro" id="IPR001841">
    <property type="entry name" value="Znf_RING"/>
</dbReference>
<dbReference type="OrthoDB" id="411372at2759"/>
<evidence type="ECO:0000259" key="6">
    <source>
        <dbReference type="PROSITE" id="PS50089"/>
    </source>
</evidence>
<dbReference type="EMBL" id="CH476606">
    <property type="protein sequence ID" value="EAU30644.1"/>
    <property type="molecule type" value="Genomic_DNA"/>
</dbReference>
<dbReference type="eggNOG" id="KOG1940">
    <property type="taxonomic scope" value="Eukaryota"/>
</dbReference>
<dbReference type="CDD" id="cd16464">
    <property type="entry name" value="RING-H2_Pirh2-like"/>
    <property type="match status" value="1"/>
</dbReference>
<dbReference type="Proteomes" id="UP000007963">
    <property type="component" value="Unassembled WGS sequence"/>
</dbReference>
<dbReference type="SUPFAM" id="SSF57850">
    <property type="entry name" value="RING/U-box"/>
    <property type="match status" value="1"/>
</dbReference>
<reference evidence="10" key="1">
    <citation type="submission" date="2005-09" db="EMBL/GenBank/DDBJ databases">
        <title>Annotation of the Aspergillus terreus NIH2624 genome.</title>
        <authorList>
            <person name="Birren B.W."/>
            <person name="Lander E.S."/>
            <person name="Galagan J.E."/>
            <person name="Nusbaum C."/>
            <person name="Devon K."/>
            <person name="Henn M."/>
            <person name="Ma L.-J."/>
            <person name="Jaffe D.B."/>
            <person name="Butler J."/>
            <person name="Alvarez P."/>
            <person name="Gnerre S."/>
            <person name="Grabherr M."/>
            <person name="Kleber M."/>
            <person name="Mauceli E.W."/>
            <person name="Brockman W."/>
            <person name="Rounsley S."/>
            <person name="Young S.K."/>
            <person name="LaButti K."/>
            <person name="Pushparaj V."/>
            <person name="DeCaprio D."/>
            <person name="Crawford M."/>
            <person name="Koehrsen M."/>
            <person name="Engels R."/>
            <person name="Montgomery P."/>
            <person name="Pearson M."/>
            <person name="Howarth C."/>
            <person name="Larson L."/>
            <person name="Luoma S."/>
            <person name="White J."/>
            <person name="Alvarado L."/>
            <person name="Kodira C.D."/>
            <person name="Zeng Q."/>
            <person name="Oleary S."/>
            <person name="Yandava C."/>
            <person name="Denning D.W."/>
            <person name="Nierman W.C."/>
            <person name="Milne T."/>
            <person name="Madden K."/>
        </authorList>
    </citation>
    <scope>NUCLEOTIDE SEQUENCE [LARGE SCALE GENOMIC DNA]</scope>
    <source>
        <strain evidence="10">NIH 2624 / FGSC A1156</strain>
    </source>
</reference>
<dbReference type="Gene3D" id="3.30.40.10">
    <property type="entry name" value="Zinc/RING finger domain, C3HC4 (zinc finger)"/>
    <property type="match status" value="1"/>
</dbReference>
<evidence type="ECO:0000259" key="8">
    <source>
        <dbReference type="PROSITE" id="PS51270"/>
    </source>
</evidence>
<gene>
    <name evidence="9" type="ORF">ATEG_08512</name>
</gene>
<feature type="region of interest" description="Disordered" evidence="5">
    <location>
        <begin position="27"/>
        <end position="57"/>
    </location>
</feature>
<accession>Q0CCS2</accession>
<name>Q0CCS2_ASPTN</name>
<feature type="compositionally biased region" description="Low complexity" evidence="5">
    <location>
        <begin position="48"/>
        <end position="57"/>
    </location>
</feature>
<evidence type="ECO:0000256" key="3">
    <source>
        <dbReference type="ARBA" id="ARBA00022833"/>
    </source>
</evidence>
<feature type="region of interest" description="Disordered" evidence="5">
    <location>
        <begin position="606"/>
        <end position="633"/>
    </location>
</feature>
<dbReference type="InterPro" id="IPR037275">
    <property type="entry name" value="Znf_CTCHY_sf"/>
</dbReference>
<dbReference type="PROSITE" id="PS51270">
    <property type="entry name" value="ZF_CTCHY"/>
    <property type="match status" value="1"/>
</dbReference>
<dbReference type="VEuPathDB" id="FungiDB:ATEG_08512"/>
<dbReference type="InterPro" id="IPR039512">
    <property type="entry name" value="RCHY1_zinc-ribbon"/>
</dbReference>
<evidence type="ECO:0000313" key="10">
    <source>
        <dbReference type="Proteomes" id="UP000007963"/>
    </source>
</evidence>
<dbReference type="GO" id="GO:0061630">
    <property type="term" value="F:ubiquitin protein ligase activity"/>
    <property type="evidence" value="ECO:0007669"/>
    <property type="project" value="TreeGrafter"/>
</dbReference>
<dbReference type="PROSITE" id="PS51266">
    <property type="entry name" value="ZF_CHY"/>
    <property type="match status" value="1"/>
</dbReference>
<dbReference type="OMA" id="STKCDCP"/>
<feature type="domain" description="CTCHY-type" evidence="8">
    <location>
        <begin position="357"/>
        <end position="423"/>
    </location>
</feature>
<proteinExistence type="predicted"/>
<dbReference type="AlphaFoldDB" id="Q0CCS2"/>
<keyword evidence="2 4" id="KW-0863">Zinc-finger</keyword>
<dbReference type="Pfam" id="PF14599">
    <property type="entry name" value="zinc_ribbon_6"/>
    <property type="match status" value="1"/>
</dbReference>
<dbReference type="InterPro" id="IPR017921">
    <property type="entry name" value="Znf_CTCHY"/>
</dbReference>
<dbReference type="SMART" id="SM00184">
    <property type="entry name" value="RING"/>
    <property type="match status" value="1"/>
</dbReference>
<evidence type="ECO:0000256" key="4">
    <source>
        <dbReference type="PROSITE-ProRule" id="PRU00601"/>
    </source>
</evidence>
<dbReference type="GO" id="GO:0006511">
    <property type="term" value="P:ubiquitin-dependent protein catabolic process"/>
    <property type="evidence" value="ECO:0007669"/>
    <property type="project" value="TreeGrafter"/>
</dbReference>
<protein>
    <submittedName>
        <fullName evidence="9">Uncharacterized protein</fullName>
    </submittedName>
</protein>
<sequence>MSGLISSLLIEPVVRQARRLSQQWDTQLPPADEQPEPTSDAAEPAPPNTNNGNNSGIISAAAHEQCPGTRQPFDLTKPCGNPSTVSPIDGYDQHHMTEHSSPSDPIRQDANLIMSQFPSEQTINAFDHRPFTASNSDIATAIPPTNPSMEDAGRYHSSDMEELGGRDLLPEDDGMGILRKKIHAIRDQQSSNIEKARLIHELMTENYNASRGNPSSKIAQLVSSAPGTPVLQTSKLSNEPSAVSESTIPGVQRHVQYDLTAEDLKPTFAPKVEPDVPLGDEDLDTEEVEEAQLGCQHYKRNVKLQCYACKKWYTCRFCHDEVEDHHLDRPKTENMLCMLCGHPQPAAQACRSCGEQAAQYYCNVCKLWDNDSKKSIYHCADCGICRIGQGLGKDFFHCKTCCVCLPISIENTHRCIERSTQCDCPICGEYMFTSPETVVFMRCGHSIHQKCLNEYSKSSYRCPICSKTITNMETTFRNLDRTIESQPMPAEFKDTKALVYCNDCGAKCESYNTAQLRLLQGDFVDGVEESGEDEGLRTHMRSSSHSQGTEDAALVLAALRLDTNPVPGPNPDPRLNAPSSAEPNGRFASYSLTRGRAVSPVISNYFGIPPDRGTERSQSASIFGRTSKDNEDEDYGEVRFWGTKFKYRYGFLSRETESADGAESEKEDDDASGSGSDEEEDEEDDDNESIDIFGHR</sequence>
<evidence type="ECO:0000313" key="9">
    <source>
        <dbReference type="EMBL" id="EAU30644.1"/>
    </source>
</evidence>
<dbReference type="Pfam" id="PF05495">
    <property type="entry name" value="zf-CHY"/>
    <property type="match status" value="1"/>
</dbReference>
<feature type="domain" description="CHY-type" evidence="7">
    <location>
        <begin position="288"/>
        <end position="355"/>
    </location>
</feature>
<dbReference type="GeneID" id="4323244"/>
<organism evidence="9 10">
    <name type="scientific">Aspergillus terreus (strain NIH 2624 / FGSC A1156)</name>
    <dbReference type="NCBI Taxonomy" id="341663"/>
    <lineage>
        <taxon>Eukaryota</taxon>
        <taxon>Fungi</taxon>
        <taxon>Dikarya</taxon>
        <taxon>Ascomycota</taxon>
        <taxon>Pezizomycotina</taxon>
        <taxon>Eurotiomycetes</taxon>
        <taxon>Eurotiomycetidae</taxon>
        <taxon>Eurotiales</taxon>
        <taxon>Aspergillaceae</taxon>
        <taxon>Aspergillus</taxon>
        <taxon>Aspergillus subgen. Circumdati</taxon>
    </lineage>
</organism>
<keyword evidence="3" id="KW-0862">Zinc</keyword>